<comment type="caution">
    <text evidence="1">The sequence shown here is derived from an EMBL/GenBank/DDBJ whole genome shotgun (WGS) entry which is preliminary data.</text>
</comment>
<evidence type="ECO:0000313" key="2">
    <source>
        <dbReference type="Proteomes" id="UP000006729"/>
    </source>
</evidence>
<reference evidence="1 2" key="1">
    <citation type="journal article" date="2006" name="Science">
        <title>The genome of black cottonwood, Populus trichocarpa (Torr. &amp; Gray).</title>
        <authorList>
            <person name="Tuskan G.A."/>
            <person name="Difazio S."/>
            <person name="Jansson S."/>
            <person name="Bohlmann J."/>
            <person name="Grigoriev I."/>
            <person name="Hellsten U."/>
            <person name="Putnam N."/>
            <person name="Ralph S."/>
            <person name="Rombauts S."/>
            <person name="Salamov A."/>
            <person name="Schein J."/>
            <person name="Sterck L."/>
            <person name="Aerts A."/>
            <person name="Bhalerao R.R."/>
            <person name="Bhalerao R.P."/>
            <person name="Blaudez D."/>
            <person name="Boerjan W."/>
            <person name="Brun A."/>
            <person name="Brunner A."/>
            <person name="Busov V."/>
            <person name="Campbell M."/>
            <person name="Carlson J."/>
            <person name="Chalot M."/>
            <person name="Chapman J."/>
            <person name="Chen G.L."/>
            <person name="Cooper D."/>
            <person name="Coutinho P.M."/>
            <person name="Couturier J."/>
            <person name="Covert S."/>
            <person name="Cronk Q."/>
            <person name="Cunningham R."/>
            <person name="Davis J."/>
            <person name="Degroeve S."/>
            <person name="Dejardin A."/>
            <person name="Depamphilis C."/>
            <person name="Detter J."/>
            <person name="Dirks B."/>
            <person name="Dubchak I."/>
            <person name="Duplessis S."/>
            <person name="Ehlting J."/>
            <person name="Ellis B."/>
            <person name="Gendler K."/>
            <person name="Goodstein D."/>
            <person name="Gribskov M."/>
            <person name="Grimwood J."/>
            <person name="Groover A."/>
            <person name="Gunter L."/>
            <person name="Hamberger B."/>
            <person name="Heinze B."/>
            <person name="Helariutta Y."/>
            <person name="Henrissat B."/>
            <person name="Holligan D."/>
            <person name="Holt R."/>
            <person name="Huang W."/>
            <person name="Islam-Faridi N."/>
            <person name="Jones S."/>
            <person name="Jones-Rhoades M."/>
            <person name="Jorgensen R."/>
            <person name="Joshi C."/>
            <person name="Kangasjarvi J."/>
            <person name="Karlsson J."/>
            <person name="Kelleher C."/>
            <person name="Kirkpatrick R."/>
            <person name="Kirst M."/>
            <person name="Kohler A."/>
            <person name="Kalluri U."/>
            <person name="Larimer F."/>
            <person name="Leebens-Mack J."/>
            <person name="Leple J.C."/>
            <person name="Locascio P."/>
            <person name="Lou Y."/>
            <person name="Lucas S."/>
            <person name="Martin F."/>
            <person name="Montanini B."/>
            <person name="Napoli C."/>
            <person name="Nelson D.R."/>
            <person name="Nelson C."/>
            <person name="Nieminen K."/>
            <person name="Nilsson O."/>
            <person name="Pereda V."/>
            <person name="Peter G."/>
            <person name="Philippe R."/>
            <person name="Pilate G."/>
            <person name="Poliakov A."/>
            <person name="Razumovskaya J."/>
            <person name="Richardson P."/>
            <person name="Rinaldi C."/>
            <person name="Ritland K."/>
            <person name="Rouze P."/>
            <person name="Ryaboy D."/>
            <person name="Schmutz J."/>
            <person name="Schrader J."/>
            <person name="Segerman B."/>
            <person name="Shin H."/>
            <person name="Siddiqui A."/>
            <person name="Sterky F."/>
            <person name="Terry A."/>
            <person name="Tsai C.J."/>
            <person name="Uberbacher E."/>
            <person name="Unneberg P."/>
            <person name="Vahala J."/>
            <person name="Wall K."/>
            <person name="Wessler S."/>
            <person name="Yang G."/>
            <person name="Yin T."/>
            <person name="Douglas C."/>
            <person name="Marra M."/>
            <person name="Sandberg G."/>
            <person name="Van de Peer Y."/>
            <person name="Rokhsar D."/>
        </authorList>
    </citation>
    <scope>NUCLEOTIDE SEQUENCE [LARGE SCALE GENOMIC DNA]</scope>
    <source>
        <strain evidence="2">cv. Nisqually</strain>
    </source>
</reference>
<dbReference type="Proteomes" id="UP000006729">
    <property type="component" value="Chromosome 10"/>
</dbReference>
<organism evidence="1 2">
    <name type="scientific">Populus trichocarpa</name>
    <name type="common">Western balsam poplar</name>
    <name type="synonym">Populus balsamifera subsp. trichocarpa</name>
    <dbReference type="NCBI Taxonomy" id="3694"/>
    <lineage>
        <taxon>Eukaryota</taxon>
        <taxon>Viridiplantae</taxon>
        <taxon>Streptophyta</taxon>
        <taxon>Embryophyta</taxon>
        <taxon>Tracheophyta</taxon>
        <taxon>Spermatophyta</taxon>
        <taxon>Magnoliopsida</taxon>
        <taxon>eudicotyledons</taxon>
        <taxon>Gunneridae</taxon>
        <taxon>Pentapetalae</taxon>
        <taxon>rosids</taxon>
        <taxon>fabids</taxon>
        <taxon>Malpighiales</taxon>
        <taxon>Salicaceae</taxon>
        <taxon>Saliceae</taxon>
        <taxon>Populus</taxon>
    </lineage>
</organism>
<accession>A0ACC0SBN8</accession>
<name>A0ACC0SBN8_POPTR</name>
<protein>
    <submittedName>
        <fullName evidence="1">Uncharacterized protein</fullName>
    </submittedName>
</protein>
<dbReference type="EMBL" id="CM009299">
    <property type="protein sequence ID" value="KAI9386582.1"/>
    <property type="molecule type" value="Genomic_DNA"/>
</dbReference>
<sequence>MEYSQSQDKACWTREMLNTFCDICIKAIEKGMRPNTNFDKAGWKYVMNCFKERTGHALTKAQLKNRWDGIKKGLENMKKIDFQYGREIMHLMSNEDPHLEEGSGDSEEDTLSNFVEDVNNMVTSVNFANNISNPSSSSGKRKGVQQCTQKSGKKSIEEVMKEFHSIEEVVFGSELYCFATEFFVVKNRREMWATLGDNKRKIQWLKLMFERRSNVKP</sequence>
<gene>
    <name evidence="1" type="ORF">POPTR_010G045701v4</name>
</gene>
<evidence type="ECO:0000313" key="1">
    <source>
        <dbReference type="EMBL" id="KAI9386582.1"/>
    </source>
</evidence>
<keyword evidence="2" id="KW-1185">Reference proteome</keyword>
<proteinExistence type="predicted"/>